<sequence>MEEKAEELRVLAEMRMEAEGGFTPRRILPRTPPEQFSTPSALPLTGPRTSPAPTHPPAGKRLLASPEEVQEAVRRKLGSKRGGRAEVPPMGGLLTATPEPATESTSNAEVQQRTMAVDTLAGDEIAAIDAFTERLAAVVTHLTVRLAAAEAALKNNTSSITATNAQASNRRSFANALRVGRSRDPVPIPRPPGLAVVVYPAEDQTGNLRTSEATKARTAINPAQIGVQVAGLRRVGNAGVVVQTTSEEAAKALRSAVPPTLRTAEPTERCPLIALSGIDQQATTEEVVADIVEQNLREDPIWTRERVAKELRRNRCAASGGVDNLAVIVGCQPTLTGGCQWRLAAIG</sequence>
<organism evidence="2 3">
    <name type="scientific">Spodoptera exigua</name>
    <name type="common">Beet armyworm</name>
    <name type="synonym">Noctua fulgens</name>
    <dbReference type="NCBI Taxonomy" id="7107"/>
    <lineage>
        <taxon>Eukaryota</taxon>
        <taxon>Metazoa</taxon>
        <taxon>Ecdysozoa</taxon>
        <taxon>Arthropoda</taxon>
        <taxon>Hexapoda</taxon>
        <taxon>Insecta</taxon>
        <taxon>Pterygota</taxon>
        <taxon>Neoptera</taxon>
        <taxon>Endopterygota</taxon>
        <taxon>Lepidoptera</taxon>
        <taxon>Glossata</taxon>
        <taxon>Ditrysia</taxon>
        <taxon>Noctuoidea</taxon>
        <taxon>Noctuidae</taxon>
        <taxon>Amphipyrinae</taxon>
        <taxon>Spodoptera</taxon>
    </lineage>
</organism>
<protein>
    <submittedName>
        <fullName evidence="2">Uncharacterized protein</fullName>
    </submittedName>
</protein>
<dbReference type="AlphaFoldDB" id="A0A922M1W2"/>
<dbReference type="EMBL" id="JACEFF010000912">
    <property type="protein sequence ID" value="KAH9628483.1"/>
    <property type="molecule type" value="Genomic_DNA"/>
</dbReference>
<proteinExistence type="predicted"/>
<accession>A0A922M1W2</accession>
<dbReference type="Proteomes" id="UP000814243">
    <property type="component" value="Unassembled WGS sequence"/>
</dbReference>
<name>A0A922M1W2_SPOEX</name>
<comment type="caution">
    <text evidence="2">The sequence shown here is derived from an EMBL/GenBank/DDBJ whole genome shotgun (WGS) entry which is preliminary data.</text>
</comment>
<evidence type="ECO:0000313" key="3">
    <source>
        <dbReference type="Proteomes" id="UP000814243"/>
    </source>
</evidence>
<reference evidence="2" key="1">
    <citation type="journal article" date="2021" name="G3 (Bethesda)">
        <title>Genome and transcriptome analysis of the beet armyworm Spodoptera exigua reveals targets for pest control. .</title>
        <authorList>
            <person name="Simon S."/>
            <person name="Breeschoten T."/>
            <person name="Jansen H.J."/>
            <person name="Dirks R.P."/>
            <person name="Schranz M.E."/>
            <person name="Ros V.I.D."/>
        </authorList>
    </citation>
    <scope>NUCLEOTIDE SEQUENCE</scope>
    <source>
        <strain evidence="2">TB_SE_WUR_2020</strain>
    </source>
</reference>
<evidence type="ECO:0000256" key="1">
    <source>
        <dbReference type="SAM" id="MobiDB-lite"/>
    </source>
</evidence>
<evidence type="ECO:0000313" key="2">
    <source>
        <dbReference type="EMBL" id="KAH9628483.1"/>
    </source>
</evidence>
<feature type="region of interest" description="Disordered" evidence="1">
    <location>
        <begin position="16"/>
        <end position="109"/>
    </location>
</feature>
<gene>
    <name evidence="2" type="ORF">HF086_015758</name>
</gene>